<feature type="transmembrane region" description="Helical" evidence="5">
    <location>
        <begin position="359"/>
        <end position="385"/>
    </location>
</feature>
<dbReference type="InterPro" id="IPR036259">
    <property type="entry name" value="MFS_trans_sf"/>
</dbReference>
<reference evidence="9 10" key="1">
    <citation type="submission" date="2022-11" db="UniProtKB">
        <authorList>
            <consortium name="WormBaseParasite"/>
        </authorList>
    </citation>
    <scope>IDENTIFICATION</scope>
</reference>
<feature type="transmembrane region" description="Helical" evidence="5">
    <location>
        <begin position="58"/>
        <end position="78"/>
    </location>
</feature>
<evidence type="ECO:0000256" key="4">
    <source>
        <dbReference type="ARBA" id="ARBA00023136"/>
    </source>
</evidence>
<feature type="transmembrane region" description="Helical" evidence="5">
    <location>
        <begin position="153"/>
        <end position="171"/>
    </location>
</feature>
<evidence type="ECO:0000256" key="5">
    <source>
        <dbReference type="SAM" id="Phobius"/>
    </source>
</evidence>
<dbReference type="AlphaFoldDB" id="A0A915AJW4"/>
<feature type="transmembrane region" description="Helical" evidence="5">
    <location>
        <begin position="90"/>
        <end position="108"/>
    </location>
</feature>
<dbReference type="GO" id="GO:0015149">
    <property type="term" value="F:hexose transmembrane transporter activity"/>
    <property type="evidence" value="ECO:0007669"/>
    <property type="project" value="TreeGrafter"/>
</dbReference>
<feature type="transmembrane region" description="Helical" evidence="5">
    <location>
        <begin position="431"/>
        <end position="458"/>
    </location>
</feature>
<keyword evidence="3 5" id="KW-1133">Transmembrane helix</keyword>
<evidence type="ECO:0000256" key="3">
    <source>
        <dbReference type="ARBA" id="ARBA00022989"/>
    </source>
</evidence>
<feature type="transmembrane region" description="Helical" evidence="5">
    <location>
        <begin position="326"/>
        <end position="347"/>
    </location>
</feature>
<evidence type="ECO:0000256" key="6">
    <source>
        <dbReference type="SAM" id="SignalP"/>
    </source>
</evidence>
<dbReference type="PANTHER" id="PTHR23503">
    <property type="entry name" value="SOLUTE CARRIER FAMILY 2"/>
    <property type="match status" value="1"/>
</dbReference>
<dbReference type="Gene3D" id="1.20.1250.20">
    <property type="entry name" value="MFS general substrate transporter like domains"/>
    <property type="match status" value="1"/>
</dbReference>
<feature type="domain" description="Major facilitator superfamily (MFS) profile" evidence="7">
    <location>
        <begin position="10"/>
        <end position="463"/>
    </location>
</feature>
<feature type="transmembrane region" description="Helical" evidence="5">
    <location>
        <begin position="183"/>
        <end position="202"/>
    </location>
</feature>
<protein>
    <submittedName>
        <fullName evidence="9 10">Major facilitator superfamily (MFS) profile domain-containing protein</fullName>
    </submittedName>
</protein>
<dbReference type="SUPFAM" id="SSF103473">
    <property type="entry name" value="MFS general substrate transporter"/>
    <property type="match status" value="1"/>
</dbReference>
<evidence type="ECO:0000256" key="2">
    <source>
        <dbReference type="ARBA" id="ARBA00022692"/>
    </source>
</evidence>
<feature type="signal peptide" evidence="6">
    <location>
        <begin position="1"/>
        <end position="16"/>
    </location>
</feature>
<dbReference type="InterPro" id="IPR005828">
    <property type="entry name" value="MFS_sugar_transport-like"/>
</dbReference>
<dbReference type="InterPro" id="IPR045263">
    <property type="entry name" value="GLUT"/>
</dbReference>
<sequence>MVSGAICMLTLALCLSSGFQQGYIATVLNQPYLAIEKFINESWLTRSDVPISANALNVLWASLNVVFPAATIAGQFLAAILCNRIGRKRTAILATCLYVPGAALSFMAKYCHPFFELLFIGRFIWSLANGINSVNATVWIIECAPPKHRGRMAALQEVFMATGSLLCQTVGVPFSTDELWPNVFLPPMVVAIATAMILCFTWESPQYIIDSERNLGKARNALAFYHGTESHSTSIDAELKVCQQSLMKNTRKSTEHSDDDGEHKHDGMTIMFNAFKANDPVSKVIRHGAWVGVMVKVAYVFTGARCLRAYSTFVLHSMAHWSLPSALYGSFAIGLLRLPFTLVPVMLVDRAGRRPLILISMVVSLVSQIALMVGALFGLSCLLLVNACGLGSVSRFYSAELVPRHLLLNSVALLTIFEAIMKIALEFSFYPIANIVGGSSMLLFACPSTVFFILTWYLCPETSGKHANEVLNSIACSKHLKISFNA</sequence>
<organism evidence="8 9">
    <name type="scientific">Parascaris univalens</name>
    <name type="common">Nematode worm</name>
    <dbReference type="NCBI Taxonomy" id="6257"/>
    <lineage>
        <taxon>Eukaryota</taxon>
        <taxon>Metazoa</taxon>
        <taxon>Ecdysozoa</taxon>
        <taxon>Nematoda</taxon>
        <taxon>Chromadorea</taxon>
        <taxon>Rhabditida</taxon>
        <taxon>Spirurina</taxon>
        <taxon>Ascaridomorpha</taxon>
        <taxon>Ascaridoidea</taxon>
        <taxon>Ascarididae</taxon>
        <taxon>Parascaris</taxon>
    </lineage>
</organism>
<dbReference type="PROSITE" id="PS50850">
    <property type="entry name" value="MFS"/>
    <property type="match status" value="1"/>
</dbReference>
<dbReference type="WBParaSite" id="PgR009X_g197_t01">
    <property type="protein sequence ID" value="PgR009X_g197_t01"/>
    <property type="gene ID" value="PgR009X_g197"/>
</dbReference>
<feature type="chain" id="PRO_5041150401" evidence="6">
    <location>
        <begin position="17"/>
        <end position="486"/>
    </location>
</feature>
<accession>A0A915AJW4</accession>
<feature type="transmembrane region" description="Helical" evidence="5">
    <location>
        <begin position="120"/>
        <end position="141"/>
    </location>
</feature>
<evidence type="ECO:0000313" key="9">
    <source>
        <dbReference type="WBParaSite" id="PgR009X_g196_t01"/>
    </source>
</evidence>
<evidence type="ECO:0000313" key="8">
    <source>
        <dbReference type="Proteomes" id="UP000887569"/>
    </source>
</evidence>
<dbReference type="GO" id="GO:0016020">
    <property type="term" value="C:membrane"/>
    <property type="evidence" value="ECO:0007669"/>
    <property type="project" value="UniProtKB-SubCell"/>
</dbReference>
<dbReference type="InterPro" id="IPR020846">
    <property type="entry name" value="MFS_dom"/>
</dbReference>
<keyword evidence="2 5" id="KW-0812">Transmembrane</keyword>
<comment type="subcellular location">
    <subcellularLocation>
        <location evidence="1">Membrane</location>
        <topology evidence="1">Multi-pass membrane protein</topology>
    </subcellularLocation>
</comment>
<feature type="transmembrane region" description="Helical" evidence="5">
    <location>
        <begin position="406"/>
        <end position="425"/>
    </location>
</feature>
<evidence type="ECO:0000313" key="10">
    <source>
        <dbReference type="WBParaSite" id="PgR009X_g197_t01"/>
    </source>
</evidence>
<proteinExistence type="predicted"/>
<dbReference type="Pfam" id="PF00083">
    <property type="entry name" value="Sugar_tr"/>
    <property type="match status" value="1"/>
</dbReference>
<keyword evidence="6" id="KW-0732">Signal</keyword>
<dbReference type="WBParaSite" id="PgR009X_g196_t01">
    <property type="protein sequence ID" value="PgR009X_g196_t01"/>
    <property type="gene ID" value="PgR009X_g196"/>
</dbReference>
<evidence type="ECO:0000259" key="7">
    <source>
        <dbReference type="PROSITE" id="PS50850"/>
    </source>
</evidence>
<name>A0A915AJW4_PARUN</name>
<keyword evidence="4 5" id="KW-0472">Membrane</keyword>
<dbReference type="PANTHER" id="PTHR23503:SF39">
    <property type="entry name" value="MAJOR FACILITATOR SUPERFAMILY (MFS) PROFILE DOMAIN-CONTAINING PROTEIN"/>
    <property type="match status" value="1"/>
</dbReference>
<keyword evidence="8" id="KW-1185">Reference proteome</keyword>
<dbReference type="Proteomes" id="UP000887569">
    <property type="component" value="Unplaced"/>
</dbReference>
<evidence type="ECO:0000256" key="1">
    <source>
        <dbReference type="ARBA" id="ARBA00004141"/>
    </source>
</evidence>